<evidence type="ECO:0000313" key="1">
    <source>
        <dbReference type="EMBL" id="TDH34419.1"/>
    </source>
</evidence>
<name>A0A4V6PJZ8_9HYPH</name>
<evidence type="ECO:0000313" key="2">
    <source>
        <dbReference type="Proteomes" id="UP000295131"/>
    </source>
</evidence>
<sequence length="383" mass="42738">MASDPSRKPVENYFAAMRAALKGLRLYLADDASPIYGHGIVGQVMAGYVNRLEASFASWENRVAFMERFRVNRAESGFPVFQNVLELENDRQTAEERLAAIPAADAIKAEMADFILRHKAFPGKLQTQMAERLYLEGVRAGEPFGPLVLPETIKVSVNPKTMRPSYVVHWGVFDGSHILPMVYVASIEDSTERLREMLVTDQGKLEPTVRIPLPVGGLLNPELARAFDGCVERNGAYSLSPVTIAQTIDKEFPELHPKQLRRIVLGPFYSAGVTENSGRVADILSRVRNPDNGWVLTWTIQEVFSKAERPAERGLWSSTPASEEFHIETENLEAVRQGVSAYEKHALVPHDAYQALYAEGEAERVFADYRVHVISGNQVITEV</sequence>
<accession>A0A4V6PJZ8</accession>
<dbReference type="RefSeq" id="WP_133285765.1">
    <property type="nucleotide sequence ID" value="NZ_SMSI01000004.1"/>
</dbReference>
<dbReference type="Proteomes" id="UP000295131">
    <property type="component" value="Unassembled WGS sequence"/>
</dbReference>
<protein>
    <submittedName>
        <fullName evidence="1">Uncharacterized protein</fullName>
    </submittedName>
</protein>
<reference evidence="1 2" key="1">
    <citation type="journal article" date="2013" name="Int. J. Syst. Evol. Microbiol.">
        <title>Hoeflea suaedae sp. nov., an endophytic bacterium isolated from the root of the halophyte Suaeda maritima.</title>
        <authorList>
            <person name="Chung E.J."/>
            <person name="Park J.A."/>
            <person name="Pramanik P."/>
            <person name="Bibi F."/>
            <person name="Jeon C.O."/>
            <person name="Chung Y.R."/>
        </authorList>
    </citation>
    <scope>NUCLEOTIDE SEQUENCE [LARGE SCALE GENOMIC DNA]</scope>
    <source>
        <strain evidence="1 2">YC6898</strain>
    </source>
</reference>
<organism evidence="1 2">
    <name type="scientific">Pseudohoeflea suaedae</name>
    <dbReference type="NCBI Taxonomy" id="877384"/>
    <lineage>
        <taxon>Bacteria</taxon>
        <taxon>Pseudomonadati</taxon>
        <taxon>Pseudomonadota</taxon>
        <taxon>Alphaproteobacteria</taxon>
        <taxon>Hyphomicrobiales</taxon>
        <taxon>Rhizobiaceae</taxon>
        <taxon>Pseudohoeflea</taxon>
    </lineage>
</organism>
<dbReference type="AlphaFoldDB" id="A0A4V6PJZ8"/>
<proteinExistence type="predicted"/>
<dbReference type="OrthoDB" id="6140227at2"/>
<gene>
    <name evidence="1" type="ORF">E2A64_17290</name>
</gene>
<keyword evidence="2" id="KW-1185">Reference proteome</keyword>
<comment type="caution">
    <text evidence="1">The sequence shown here is derived from an EMBL/GenBank/DDBJ whole genome shotgun (WGS) entry which is preliminary data.</text>
</comment>
<dbReference type="EMBL" id="SMSI01000004">
    <property type="protein sequence ID" value="TDH34419.1"/>
    <property type="molecule type" value="Genomic_DNA"/>
</dbReference>